<reference evidence="9 10" key="1">
    <citation type="submission" date="2021-03" db="EMBL/GenBank/DDBJ databases">
        <title>novel species isolated from a fishpond in China.</title>
        <authorList>
            <person name="Lu H."/>
            <person name="Cai Z."/>
        </authorList>
    </citation>
    <scope>NUCLEOTIDE SEQUENCE [LARGE SCALE GENOMIC DNA]</scope>
    <source>
        <strain evidence="9 10">JCM 31546</strain>
    </source>
</reference>
<dbReference type="NCBIfam" id="TIGR04056">
    <property type="entry name" value="OMP_RagA_SusC"/>
    <property type="match status" value="1"/>
</dbReference>
<keyword evidence="3 7" id="KW-1134">Transmembrane beta strand</keyword>
<protein>
    <submittedName>
        <fullName evidence="9">TonB-dependent receptor</fullName>
    </submittedName>
</protein>
<sequence>MEIKLQCLIKMVSKNLMYGFIAQCLFLTAAMAHGTKAQVKPIDKEIVALQKDSWELEELFKNLESKTDYKFVYTEDILKNPSIVQVKKRRQSVKDILIDIATSSNLKFKQVDNSIFVGENVKNTPSPAEHTVMDRVAISGTVKDAKGVPIPGVTIIISGTTTGTVTDIDGKFSLDAPQGSSLRFSFIGYEQQSIVVGNQTELEIILQEDTSSLEEVVVVGYGNSRKIDLTGAVSNLEMEDFELQPNVNFVQALRGTTAGVSVTDNGKVGSDGNIIIRGISSISGSNAPLIVLDGIPYYGGLSDINSNDIETIDILKDASSAAIYGSRAANGVIMITSKKGKNDKPKFNYNGYFGVSDFAFVPNSLGPDKYLKLKEDASAFTGRDLTQLNPLEEESLENGWTINPWEAIKQNAPMQNHELSISGSTEKVNYYLSGSYTNQSSPLYGDEFSRISGRVNLDIKVTDWLKVGTNTGYTVKDYSGNEADISAVNFLSPFSQLFDQEGQIYRLPMNDGLVVNPLFNAYQNQNHDVRNNLFSNIYAEVKFPIEGLSYMIRNGNTLLQNEAFNFNPSFNREGFNILASGSKSHGKTYNLVLENILKYEKSIAEDHNIDLTFLYGIESSNSNSSKLSSNNIFNDALGYHGLGIGENQKVETSAVESSAVSSMARFGYRFQEKYMFNFTIRRDGFSAFGDDKKYAVFPSTGASWVLSNEEFFDSNVIDILKLRFSYGKNGNRGVNPYASKSSIAVTQYVYGDGTAPSIGLYPTSFANPFLGWETTLGSNLGLDFGFFKSRINGSFEVYNNNTSDLLLQLSVPNVNGYSQFFSNVGKMKNKGIELTLNTVNIDKGGIQWNSTLIFSLNRNEIVELNGKEDDIASRRFIGHPLGTYFDYVFDGVWQEGDDTSIDPTAKPGYLRFKDIDGDGKITPDDRQIVGNNQSNFFWGITNSVQYKGLMFSFLVNGRVGGISPNSMINPGTNFYDRVNIIDLPYWTPENPLNDRPAVGYPNPYGYGFYQQRDYVRLQDVTLSYSLPSTLMSKLKLSQTRFYVSGKNLKTWTDWMGFDPEHGQAGTFNPELSGPLLRSIVFGFNITI</sequence>
<evidence type="ECO:0000256" key="7">
    <source>
        <dbReference type="PROSITE-ProRule" id="PRU01360"/>
    </source>
</evidence>
<accession>A0ABS3BMC9</accession>
<dbReference type="InterPro" id="IPR036942">
    <property type="entry name" value="Beta-barrel_TonB_sf"/>
</dbReference>
<name>A0ABS3BMC9_9BACT</name>
<gene>
    <name evidence="9" type="ORF">J0A67_04390</name>
</gene>
<evidence type="ECO:0000313" key="10">
    <source>
        <dbReference type="Proteomes" id="UP000664698"/>
    </source>
</evidence>
<dbReference type="Pfam" id="PF13715">
    <property type="entry name" value="CarbopepD_reg_2"/>
    <property type="match status" value="1"/>
</dbReference>
<evidence type="ECO:0000256" key="6">
    <source>
        <dbReference type="ARBA" id="ARBA00023237"/>
    </source>
</evidence>
<comment type="subcellular location">
    <subcellularLocation>
        <location evidence="1 7">Cell outer membrane</location>
        <topology evidence="1 7">Multi-pass membrane protein</topology>
    </subcellularLocation>
</comment>
<dbReference type="InterPro" id="IPR037066">
    <property type="entry name" value="Plug_dom_sf"/>
</dbReference>
<evidence type="ECO:0000259" key="8">
    <source>
        <dbReference type="Pfam" id="PF07715"/>
    </source>
</evidence>
<keyword evidence="10" id="KW-1185">Reference proteome</keyword>
<dbReference type="Gene3D" id="2.60.40.1120">
    <property type="entry name" value="Carboxypeptidase-like, regulatory domain"/>
    <property type="match status" value="1"/>
</dbReference>
<keyword evidence="6 7" id="KW-0998">Cell outer membrane</keyword>
<dbReference type="Gene3D" id="2.40.170.20">
    <property type="entry name" value="TonB-dependent receptor, beta-barrel domain"/>
    <property type="match status" value="1"/>
</dbReference>
<dbReference type="SUPFAM" id="SSF56935">
    <property type="entry name" value="Porins"/>
    <property type="match status" value="1"/>
</dbReference>
<keyword evidence="2 7" id="KW-0813">Transport</keyword>
<dbReference type="Pfam" id="PF07715">
    <property type="entry name" value="Plug"/>
    <property type="match status" value="1"/>
</dbReference>
<dbReference type="InterPro" id="IPR023997">
    <property type="entry name" value="TonB-dep_OMP_SusC/RagA_CS"/>
</dbReference>
<evidence type="ECO:0000256" key="4">
    <source>
        <dbReference type="ARBA" id="ARBA00022692"/>
    </source>
</evidence>
<dbReference type="PROSITE" id="PS52016">
    <property type="entry name" value="TONB_DEPENDENT_REC_3"/>
    <property type="match status" value="1"/>
</dbReference>
<dbReference type="InterPro" id="IPR008969">
    <property type="entry name" value="CarboxyPept-like_regulatory"/>
</dbReference>
<evidence type="ECO:0000256" key="5">
    <source>
        <dbReference type="ARBA" id="ARBA00023136"/>
    </source>
</evidence>
<feature type="domain" description="TonB-dependent receptor plug" evidence="8">
    <location>
        <begin position="226"/>
        <end position="332"/>
    </location>
</feature>
<keyword evidence="9" id="KW-0675">Receptor</keyword>
<dbReference type="InterPro" id="IPR023996">
    <property type="entry name" value="TonB-dep_OMP_SusC/RagA"/>
</dbReference>
<dbReference type="NCBIfam" id="TIGR04057">
    <property type="entry name" value="SusC_RagA_signa"/>
    <property type="match status" value="1"/>
</dbReference>
<dbReference type="RefSeq" id="WP_206568050.1">
    <property type="nucleotide sequence ID" value="NZ_JAFKCW010000001.1"/>
</dbReference>
<keyword evidence="5 7" id="KW-0472">Membrane</keyword>
<comment type="caution">
    <text evidence="9">The sequence shown here is derived from an EMBL/GenBank/DDBJ whole genome shotgun (WGS) entry which is preliminary data.</text>
</comment>
<dbReference type="Proteomes" id="UP000664698">
    <property type="component" value="Unassembled WGS sequence"/>
</dbReference>
<evidence type="ECO:0000256" key="3">
    <source>
        <dbReference type="ARBA" id="ARBA00022452"/>
    </source>
</evidence>
<proteinExistence type="inferred from homology"/>
<dbReference type="EMBL" id="JAFKCW010000001">
    <property type="protein sequence ID" value="MBN7800086.1"/>
    <property type="molecule type" value="Genomic_DNA"/>
</dbReference>
<evidence type="ECO:0000313" key="9">
    <source>
        <dbReference type="EMBL" id="MBN7800086.1"/>
    </source>
</evidence>
<keyword evidence="4 7" id="KW-0812">Transmembrane</keyword>
<dbReference type="InterPro" id="IPR039426">
    <property type="entry name" value="TonB-dep_rcpt-like"/>
</dbReference>
<organism evidence="9 10">
    <name type="scientific">Algoriphagus aestuariicola</name>
    <dbReference type="NCBI Taxonomy" id="1852016"/>
    <lineage>
        <taxon>Bacteria</taxon>
        <taxon>Pseudomonadati</taxon>
        <taxon>Bacteroidota</taxon>
        <taxon>Cytophagia</taxon>
        <taxon>Cytophagales</taxon>
        <taxon>Cyclobacteriaceae</taxon>
        <taxon>Algoriphagus</taxon>
    </lineage>
</organism>
<evidence type="ECO:0000256" key="2">
    <source>
        <dbReference type="ARBA" id="ARBA00022448"/>
    </source>
</evidence>
<comment type="similarity">
    <text evidence="7">Belongs to the TonB-dependent receptor family.</text>
</comment>
<dbReference type="InterPro" id="IPR012910">
    <property type="entry name" value="Plug_dom"/>
</dbReference>
<dbReference type="Gene3D" id="2.170.130.10">
    <property type="entry name" value="TonB-dependent receptor, plug domain"/>
    <property type="match status" value="1"/>
</dbReference>
<dbReference type="SUPFAM" id="SSF49464">
    <property type="entry name" value="Carboxypeptidase regulatory domain-like"/>
    <property type="match status" value="1"/>
</dbReference>
<evidence type="ECO:0000256" key="1">
    <source>
        <dbReference type="ARBA" id="ARBA00004571"/>
    </source>
</evidence>